<dbReference type="FunFam" id="3.10.25.10:FF:000002">
    <property type="entry name" value="10-formyltetrahydrofolate dehydrogenase"/>
    <property type="match status" value="1"/>
</dbReference>
<evidence type="ECO:0000259" key="1">
    <source>
        <dbReference type="Pfam" id="PF02911"/>
    </source>
</evidence>
<dbReference type="Proteomes" id="UP000518911">
    <property type="component" value="Unassembled WGS sequence"/>
</dbReference>
<feature type="non-terminal residue" evidence="2">
    <location>
        <position position="151"/>
    </location>
</feature>
<comment type="caution">
    <text evidence="2">The sequence shown here is derived from an EMBL/GenBank/DDBJ whole genome shotgun (WGS) entry which is preliminary data.</text>
</comment>
<dbReference type="InterPro" id="IPR037022">
    <property type="entry name" value="Formyl_trans_C_sf"/>
</dbReference>
<dbReference type="InterPro" id="IPR011034">
    <property type="entry name" value="Formyl_transferase-like_C_sf"/>
</dbReference>
<dbReference type="Pfam" id="PF02911">
    <property type="entry name" value="Formyl_trans_C"/>
    <property type="match status" value="1"/>
</dbReference>
<reference evidence="2 3" key="1">
    <citation type="submission" date="2019-09" db="EMBL/GenBank/DDBJ databases">
        <title>Bird 10,000 Genomes (B10K) Project - Family phase.</title>
        <authorList>
            <person name="Zhang G."/>
        </authorList>
    </citation>
    <scope>NUCLEOTIDE SEQUENCE [LARGE SCALE GENOMIC DNA]</scope>
    <source>
        <strain evidence="2">OUT-0055</strain>
        <tissue evidence="2">Blood</tissue>
    </source>
</reference>
<dbReference type="InterPro" id="IPR005793">
    <property type="entry name" value="Formyl_trans_C"/>
</dbReference>
<dbReference type="OrthoDB" id="310895at2759"/>
<feature type="non-terminal residue" evidence="2">
    <location>
        <position position="1"/>
    </location>
</feature>
<evidence type="ECO:0000313" key="2">
    <source>
        <dbReference type="EMBL" id="NXV75635.1"/>
    </source>
</evidence>
<name>A0A7L3WI04_9GRUI</name>
<dbReference type="CDD" id="cd08703">
    <property type="entry name" value="FDH_Hydrolase_C"/>
    <property type="match status" value="1"/>
</dbReference>
<dbReference type="AlphaFoldDB" id="A0A7L3WI04"/>
<accession>A0A7L3WI04</accession>
<sequence length="151" mass="16414">VEAVHLIADGKAPRIPQSEEGATYEGIQKKENAEISWDQPASALHNWIRGHDKVPGAWATIDGQMVTFYGSSLLNASVPTGQELVIKGASKPGLITKSGLVVFGNDGKMVLVRNLQFEDGKMIPASKYFTADEATSLELTEEEKKMAEDIR</sequence>
<keyword evidence="3" id="KW-1185">Reference proteome</keyword>
<proteinExistence type="predicted"/>
<dbReference type="Gene3D" id="3.10.25.10">
    <property type="entry name" value="Formyl transferase, C-terminal domain"/>
    <property type="match status" value="1"/>
</dbReference>
<dbReference type="SUPFAM" id="SSF50486">
    <property type="entry name" value="FMT C-terminal domain-like"/>
    <property type="match status" value="1"/>
</dbReference>
<organism evidence="2 3">
    <name type="scientific">Atlantisia rogersi</name>
    <name type="common">Inaccessible Island rail</name>
    <dbReference type="NCBI Taxonomy" id="2478892"/>
    <lineage>
        <taxon>Eukaryota</taxon>
        <taxon>Metazoa</taxon>
        <taxon>Chordata</taxon>
        <taxon>Craniata</taxon>
        <taxon>Vertebrata</taxon>
        <taxon>Euteleostomi</taxon>
        <taxon>Archelosauria</taxon>
        <taxon>Archosauria</taxon>
        <taxon>Dinosauria</taxon>
        <taxon>Saurischia</taxon>
        <taxon>Theropoda</taxon>
        <taxon>Coelurosauria</taxon>
        <taxon>Aves</taxon>
        <taxon>Neognathae</taxon>
        <taxon>Neoaves</taxon>
        <taxon>Gruiformes</taxon>
        <taxon>Rallidae</taxon>
        <taxon>Atlantisia</taxon>
    </lineage>
</organism>
<gene>
    <name evidence="2" type="primary">Aldh1l2_0</name>
    <name evidence="2" type="ORF">ATLROG_R07140</name>
</gene>
<dbReference type="EMBL" id="VZUJ01071748">
    <property type="protein sequence ID" value="NXV75635.1"/>
    <property type="molecule type" value="Genomic_DNA"/>
</dbReference>
<evidence type="ECO:0000313" key="3">
    <source>
        <dbReference type="Proteomes" id="UP000518911"/>
    </source>
</evidence>
<dbReference type="GO" id="GO:0003824">
    <property type="term" value="F:catalytic activity"/>
    <property type="evidence" value="ECO:0007669"/>
    <property type="project" value="InterPro"/>
</dbReference>
<protein>
    <submittedName>
        <fullName evidence="2">AL1L2 dehydrogenase</fullName>
    </submittedName>
</protein>
<feature type="domain" description="Formyl transferase C-terminal" evidence="1">
    <location>
        <begin position="29"/>
        <end position="130"/>
    </location>
</feature>